<evidence type="ECO:0000256" key="1">
    <source>
        <dbReference type="ARBA" id="ARBA00004571"/>
    </source>
</evidence>
<dbReference type="NCBIfam" id="TIGR04056">
    <property type="entry name" value="OMP_RagA_SusC"/>
    <property type="match status" value="1"/>
</dbReference>
<dbReference type="OrthoDB" id="9768177at2"/>
<keyword evidence="4 7" id="KW-0812">Transmembrane</keyword>
<dbReference type="SUPFAM" id="SSF56935">
    <property type="entry name" value="Porins"/>
    <property type="match status" value="1"/>
</dbReference>
<dbReference type="RefSeq" id="WP_121924654.1">
    <property type="nucleotide sequence ID" value="NZ_CBCSGA010000006.1"/>
</dbReference>
<dbReference type="EMBL" id="REFH01000008">
    <property type="protein sequence ID" value="RMA76945.1"/>
    <property type="molecule type" value="Genomic_DNA"/>
</dbReference>
<dbReference type="NCBIfam" id="TIGR04057">
    <property type="entry name" value="SusC_RagA_signa"/>
    <property type="match status" value="1"/>
</dbReference>
<keyword evidence="3 7" id="KW-1134">Transmembrane beta strand</keyword>
<dbReference type="Gene3D" id="2.40.170.20">
    <property type="entry name" value="TonB-dependent receptor, beta-barrel domain"/>
    <property type="match status" value="1"/>
</dbReference>
<evidence type="ECO:0000256" key="6">
    <source>
        <dbReference type="ARBA" id="ARBA00023237"/>
    </source>
</evidence>
<keyword evidence="5 7" id="KW-0472">Membrane</keyword>
<dbReference type="Pfam" id="PF07715">
    <property type="entry name" value="Plug"/>
    <property type="match status" value="1"/>
</dbReference>
<dbReference type="InterPro" id="IPR023997">
    <property type="entry name" value="TonB-dep_OMP_SusC/RagA_CS"/>
</dbReference>
<evidence type="ECO:0000313" key="9">
    <source>
        <dbReference type="EMBL" id="RMA76945.1"/>
    </source>
</evidence>
<dbReference type="InterPro" id="IPR023996">
    <property type="entry name" value="TonB-dep_OMP_SusC/RagA"/>
</dbReference>
<evidence type="ECO:0000256" key="4">
    <source>
        <dbReference type="ARBA" id="ARBA00022692"/>
    </source>
</evidence>
<dbReference type="InterPro" id="IPR037066">
    <property type="entry name" value="Plug_dom_sf"/>
</dbReference>
<dbReference type="Proteomes" id="UP000280368">
    <property type="component" value="Unassembled WGS sequence"/>
</dbReference>
<comment type="subcellular location">
    <subcellularLocation>
        <location evidence="1 7">Cell outer membrane</location>
        <topology evidence="1 7">Multi-pass membrane protein</topology>
    </subcellularLocation>
</comment>
<evidence type="ECO:0000259" key="8">
    <source>
        <dbReference type="Pfam" id="PF07715"/>
    </source>
</evidence>
<evidence type="ECO:0000256" key="3">
    <source>
        <dbReference type="ARBA" id="ARBA00022452"/>
    </source>
</evidence>
<evidence type="ECO:0000256" key="2">
    <source>
        <dbReference type="ARBA" id="ARBA00022448"/>
    </source>
</evidence>
<keyword evidence="2 7" id="KW-0813">Transport</keyword>
<evidence type="ECO:0000256" key="5">
    <source>
        <dbReference type="ARBA" id="ARBA00023136"/>
    </source>
</evidence>
<evidence type="ECO:0000313" key="10">
    <source>
        <dbReference type="Proteomes" id="UP000280368"/>
    </source>
</evidence>
<dbReference type="InterPro" id="IPR008969">
    <property type="entry name" value="CarboxyPept-like_regulatory"/>
</dbReference>
<feature type="domain" description="TonB-dependent receptor plug" evidence="8">
    <location>
        <begin position="117"/>
        <end position="249"/>
    </location>
</feature>
<dbReference type="Gene3D" id="2.60.40.1120">
    <property type="entry name" value="Carboxypeptidase-like, regulatory domain"/>
    <property type="match status" value="1"/>
</dbReference>
<dbReference type="InterPro" id="IPR039426">
    <property type="entry name" value="TonB-dep_rcpt-like"/>
</dbReference>
<comment type="similarity">
    <text evidence="7">Belongs to the TonB-dependent receptor family.</text>
</comment>
<proteinExistence type="inferred from homology"/>
<reference evidence="9 10" key="1">
    <citation type="submission" date="2018-10" db="EMBL/GenBank/DDBJ databases">
        <title>Genomic Encyclopedia of Archaeal and Bacterial Type Strains, Phase II (KMG-II): from individual species to whole genera.</title>
        <authorList>
            <person name="Goeker M."/>
        </authorList>
    </citation>
    <scope>NUCLEOTIDE SEQUENCE [LARGE SCALE GENOMIC DNA]</scope>
    <source>
        <strain evidence="9 10">DSM 19727</strain>
    </source>
</reference>
<dbReference type="SUPFAM" id="SSF49464">
    <property type="entry name" value="Carboxypeptidase regulatory domain-like"/>
    <property type="match status" value="1"/>
</dbReference>
<sequence length="1048" mass="113884">MKKKSLLLLLFFFGFFITYAQEGIIKGKVSDNLGIGLPGANIAIKGTKSVVSTDLDGNFQIKASKGNVLVVSYIGFANQEATVTGNTLNISLKESSENKLDEVVITAFSVQSKTKSLGFANQTIKAADIERPGQVNALESLQGSISGLTVNKTSGAAGAGVDILIRGVSSLSAGSNNQPLIIIDGNPVNNSTFTGNINPSIGSNSAGSSEQFAFSNRSVDINPNDIESYSILKGAGATALYGILAGNGVIIITTKKGKEGKTKVNVSSSVSFSEVNKYPELQSTWREGTTAGNGASPFPRTLVPRVLSNNDDSVPGGVSYYPGFTSGFQSNGPKYSSADDSSIRFRDFYKDFFKTGVNHTLNVSVSGGNEKINYYLSASTSKDEGTVPNTSYDRKTLKFNGGYKLLENLKLGTSVTYANSGGTRANTGDKSIMSSMAYWSPSIDINNYLTVDGKQRNWTKGTIDNPRYFAEISNLNDNVDRWIAGADLNWQANSWFNVVYRASIDNYSELRNRYVPDDLDVGTGVKGFITNETINFKGLNSNLVFTATKKFGDISTNLLIGQQISDTRNTYGNQRGEGLLISGFDNISNTTNKFVTNTGEQVQRNIGYFGEAKADFKEIIYLGATARRDEVSTLPKANRSFDYYSTNAAFVFNDLIDKDRNVLSLGKIRASWAQVGKIPPYGIGRYSRPETPFNGVGGISVGSIASDPNIRPEIVTTLEVGTDLKFYNNRIRLEYTYFDRKSDDQIIAVPVSQISGLTSIWSNAGSLKTKGHELTLAGDILKTNDLKWTATANFTAYDTEVTSLPFENVVFMDSFQGVISQVKVGDAAGSLYGYTWTEVDGQRLIGSNGLPVLKKTAKGDFEYSKVANAFPDWVATLNNTFTYKNFNLSFLFEYKEGGSAFDSGQRNGLRNGVLKITEERNITKVLDGVKSNGSGGYVTNDIPAIIDANSYYRNENYNRASEILVQDASWLKLRNVSLSYNLPSELLRKLNIATASFTVSGSNFLLWTPFRGFDPEGSQFSSGSNVYGFTGLNVPLTQSYSFGVNFGF</sequence>
<dbReference type="PROSITE" id="PS52016">
    <property type="entry name" value="TONB_DEPENDENT_REC_3"/>
    <property type="match status" value="1"/>
</dbReference>
<dbReference type="InterPro" id="IPR012910">
    <property type="entry name" value="Plug_dom"/>
</dbReference>
<evidence type="ECO:0000256" key="7">
    <source>
        <dbReference type="PROSITE-ProRule" id="PRU01360"/>
    </source>
</evidence>
<accession>A0A3M0A332</accession>
<dbReference type="GO" id="GO:0009279">
    <property type="term" value="C:cell outer membrane"/>
    <property type="evidence" value="ECO:0007669"/>
    <property type="project" value="UniProtKB-SubCell"/>
</dbReference>
<keyword evidence="10" id="KW-1185">Reference proteome</keyword>
<organism evidence="9 10">
    <name type="scientific">Flavobacterium weaverense</name>
    <dbReference type="NCBI Taxonomy" id="271156"/>
    <lineage>
        <taxon>Bacteria</taxon>
        <taxon>Pseudomonadati</taxon>
        <taxon>Bacteroidota</taxon>
        <taxon>Flavobacteriia</taxon>
        <taxon>Flavobacteriales</taxon>
        <taxon>Flavobacteriaceae</taxon>
        <taxon>Flavobacterium</taxon>
    </lineage>
</organism>
<protein>
    <submittedName>
        <fullName evidence="9">TonB-linked SusC/RagA family outer membrane protein</fullName>
    </submittedName>
</protein>
<gene>
    <name evidence="9" type="ORF">BC961_0926</name>
</gene>
<dbReference type="Pfam" id="PF13715">
    <property type="entry name" value="CarbopepD_reg_2"/>
    <property type="match status" value="1"/>
</dbReference>
<keyword evidence="6 7" id="KW-0998">Cell outer membrane</keyword>
<dbReference type="AlphaFoldDB" id="A0A3M0A332"/>
<dbReference type="Gene3D" id="2.170.130.10">
    <property type="entry name" value="TonB-dependent receptor, plug domain"/>
    <property type="match status" value="1"/>
</dbReference>
<comment type="caution">
    <text evidence="9">The sequence shown here is derived from an EMBL/GenBank/DDBJ whole genome shotgun (WGS) entry which is preliminary data.</text>
</comment>
<name>A0A3M0A332_9FLAO</name>
<dbReference type="InterPro" id="IPR036942">
    <property type="entry name" value="Beta-barrel_TonB_sf"/>
</dbReference>